<feature type="domain" description="Glycoside-hydrolase family GH114 TIM-barrel" evidence="2">
    <location>
        <begin position="43"/>
        <end position="269"/>
    </location>
</feature>
<evidence type="ECO:0000256" key="1">
    <source>
        <dbReference type="SAM" id="SignalP"/>
    </source>
</evidence>
<feature type="chain" id="PRO_5038575632" description="Glycoside-hydrolase family GH114 TIM-barrel domain-containing protein" evidence="1">
    <location>
        <begin position="25"/>
        <end position="284"/>
    </location>
</feature>
<dbReference type="Pfam" id="PF03537">
    <property type="entry name" value="Glyco_hydro_114"/>
    <property type="match status" value="1"/>
</dbReference>
<dbReference type="InterPro" id="IPR017853">
    <property type="entry name" value="GH"/>
</dbReference>
<name>A0A4R4RM14_9ACTN</name>
<evidence type="ECO:0000259" key="2">
    <source>
        <dbReference type="Pfam" id="PF03537"/>
    </source>
</evidence>
<accession>A0A4R4RM14</accession>
<dbReference type="SUPFAM" id="SSF51445">
    <property type="entry name" value="(Trans)glycosidases"/>
    <property type="match status" value="1"/>
</dbReference>
<dbReference type="PANTHER" id="PTHR35273:SF2">
    <property type="entry name" value="ALPHA-GALACTOSIDASE"/>
    <property type="match status" value="1"/>
</dbReference>
<proteinExistence type="predicted"/>
<dbReference type="Gene3D" id="3.20.20.70">
    <property type="entry name" value="Aldolase class I"/>
    <property type="match status" value="1"/>
</dbReference>
<evidence type="ECO:0000313" key="4">
    <source>
        <dbReference type="Proteomes" id="UP000295621"/>
    </source>
</evidence>
<dbReference type="OrthoDB" id="319933at2"/>
<dbReference type="PROSITE" id="PS51257">
    <property type="entry name" value="PROKAR_LIPOPROTEIN"/>
    <property type="match status" value="1"/>
</dbReference>
<dbReference type="Proteomes" id="UP000295621">
    <property type="component" value="Unassembled WGS sequence"/>
</dbReference>
<organism evidence="3 4">
    <name type="scientific">Jiangella ureilytica</name>
    <dbReference type="NCBI Taxonomy" id="2530374"/>
    <lineage>
        <taxon>Bacteria</taxon>
        <taxon>Bacillati</taxon>
        <taxon>Actinomycetota</taxon>
        <taxon>Actinomycetes</taxon>
        <taxon>Jiangellales</taxon>
        <taxon>Jiangellaceae</taxon>
        <taxon>Jiangella</taxon>
    </lineage>
</organism>
<dbReference type="InterPro" id="IPR013785">
    <property type="entry name" value="Aldolase_TIM"/>
</dbReference>
<sequence length="284" mass="29790">MKEWEDRVILRAVVVVAAALTALAGCTAGDDPQVELPPAGGRFDYQLGGPHPPAPGVVVVARDVTAEPAPGLYNVCYVNAFQTQPGDLDAWTTDHPDLLLRHDGGDDGDGGLVTDPDWPGEVLLDTSTAANRAALAEIAGRDLQRCAEAGFDAVEPDNLDSWTRSRGLLDRADNLAFAALLADAAHDLGLAIAQKNAAELGTAGRDTAHLDFAIAEECEVHAECDDYLAVYGPHVIEIEYTGDGRAAFAAACAARGERFSVQLRDRAVTPAGADGHVSEWCPGG</sequence>
<comment type="caution">
    <text evidence="3">The sequence shown here is derived from an EMBL/GenBank/DDBJ whole genome shotgun (WGS) entry which is preliminary data.</text>
</comment>
<dbReference type="PANTHER" id="PTHR35273">
    <property type="entry name" value="ALPHA-1,4 POLYGALACTOSAMINIDASE, PUTATIVE (AFU_ORTHOLOGUE AFUA_3G07890)-RELATED"/>
    <property type="match status" value="1"/>
</dbReference>
<keyword evidence="1" id="KW-0732">Signal</keyword>
<dbReference type="InterPro" id="IPR004352">
    <property type="entry name" value="GH114_TIM-barrel"/>
</dbReference>
<evidence type="ECO:0000313" key="3">
    <source>
        <dbReference type="EMBL" id="TDC50707.1"/>
    </source>
</evidence>
<feature type="signal peptide" evidence="1">
    <location>
        <begin position="1"/>
        <end position="24"/>
    </location>
</feature>
<reference evidence="3 4" key="1">
    <citation type="submission" date="2019-02" db="EMBL/GenBank/DDBJ databases">
        <title>Draft genome sequences of novel Actinobacteria.</title>
        <authorList>
            <person name="Sahin N."/>
            <person name="Ay H."/>
            <person name="Saygin H."/>
        </authorList>
    </citation>
    <scope>NUCLEOTIDE SEQUENCE [LARGE SCALE GENOMIC DNA]</scope>
    <source>
        <strain evidence="3 4">KC603</strain>
    </source>
</reference>
<gene>
    <name evidence="3" type="ORF">E1212_14185</name>
</gene>
<dbReference type="EMBL" id="SMKL01000028">
    <property type="protein sequence ID" value="TDC50707.1"/>
    <property type="molecule type" value="Genomic_DNA"/>
</dbReference>
<protein>
    <recommendedName>
        <fullName evidence="2">Glycoside-hydrolase family GH114 TIM-barrel domain-containing protein</fullName>
    </recommendedName>
</protein>
<keyword evidence="4" id="KW-1185">Reference proteome</keyword>
<dbReference type="AlphaFoldDB" id="A0A4R4RM14"/>